<dbReference type="PANTHER" id="PTHR12966:SF0">
    <property type="entry name" value="NADH DEHYDROGENASE [UBIQUINONE] 1 ALPHA SUBCOMPLEX SUBUNIT 13"/>
    <property type="match status" value="1"/>
</dbReference>
<comment type="subcellular location">
    <subcellularLocation>
        <location evidence="1 11">Mitochondrion inner membrane</location>
        <topology evidence="1 11">Single-pass membrane protein</topology>
        <orientation evidence="1 11">Matrix side</orientation>
    </subcellularLocation>
</comment>
<evidence type="ECO:0000256" key="5">
    <source>
        <dbReference type="ARBA" id="ARBA00022692"/>
    </source>
</evidence>
<evidence type="ECO:0000256" key="10">
    <source>
        <dbReference type="ARBA" id="ARBA00023136"/>
    </source>
</evidence>
<evidence type="ECO:0000256" key="11">
    <source>
        <dbReference type="RuleBase" id="RU368034"/>
    </source>
</evidence>
<evidence type="ECO:0000256" key="1">
    <source>
        <dbReference type="ARBA" id="ARBA00004298"/>
    </source>
</evidence>
<keyword evidence="6 11" id="KW-0999">Mitochondrion inner membrane</keyword>
<dbReference type="OrthoDB" id="3308at2759"/>
<evidence type="ECO:0000313" key="13">
    <source>
        <dbReference type="Proteomes" id="UP000683000"/>
    </source>
</evidence>
<gene>
    <name evidence="12" type="ORF">JVT61DRAFT_12885</name>
</gene>
<comment type="caution">
    <text evidence="12">The sequence shown here is derived from an EMBL/GenBank/DDBJ whole genome shotgun (WGS) entry which is preliminary data.</text>
</comment>
<feature type="transmembrane region" description="Helical" evidence="11">
    <location>
        <begin position="20"/>
        <end position="39"/>
    </location>
</feature>
<keyword evidence="8 11" id="KW-1133">Transmembrane helix</keyword>
<dbReference type="GO" id="GO:0045271">
    <property type="term" value="C:respiratory chain complex I"/>
    <property type="evidence" value="ECO:0007669"/>
    <property type="project" value="UniProtKB-UniRule"/>
</dbReference>
<evidence type="ECO:0000256" key="4">
    <source>
        <dbReference type="ARBA" id="ARBA00022660"/>
    </source>
</evidence>
<keyword evidence="9 11" id="KW-0496">Mitochondrion</keyword>
<proteinExistence type="inferred from homology"/>
<dbReference type="Pfam" id="PF06212">
    <property type="entry name" value="GRIM-19"/>
    <property type="match status" value="1"/>
</dbReference>
<evidence type="ECO:0000256" key="6">
    <source>
        <dbReference type="ARBA" id="ARBA00022792"/>
    </source>
</evidence>
<organism evidence="12 13">
    <name type="scientific">Boletus reticuloceps</name>
    <dbReference type="NCBI Taxonomy" id="495285"/>
    <lineage>
        <taxon>Eukaryota</taxon>
        <taxon>Fungi</taxon>
        <taxon>Dikarya</taxon>
        <taxon>Basidiomycota</taxon>
        <taxon>Agaricomycotina</taxon>
        <taxon>Agaricomycetes</taxon>
        <taxon>Agaricomycetidae</taxon>
        <taxon>Boletales</taxon>
        <taxon>Boletineae</taxon>
        <taxon>Boletaceae</taxon>
        <taxon>Boletoideae</taxon>
        <taxon>Boletus</taxon>
    </lineage>
</organism>
<dbReference type="GO" id="GO:0005743">
    <property type="term" value="C:mitochondrial inner membrane"/>
    <property type="evidence" value="ECO:0007669"/>
    <property type="project" value="UniProtKB-SubCell"/>
</dbReference>
<evidence type="ECO:0000256" key="9">
    <source>
        <dbReference type="ARBA" id="ARBA00023128"/>
    </source>
</evidence>
<dbReference type="EMBL" id="JAGFBS010000006">
    <property type="protein sequence ID" value="KAG6378617.1"/>
    <property type="molecule type" value="Genomic_DNA"/>
</dbReference>
<sequence>MPPPGGFEAVRYKRNLPFRGPSGLAILGAVTAVCAYGFYRVGKGNLERR</sequence>
<name>A0A8I2YWH0_9AGAM</name>
<accession>A0A8I2YWH0</accession>
<keyword evidence="4 11" id="KW-0679">Respiratory chain</keyword>
<comment type="similarity">
    <text evidence="2 11">Belongs to the complex I NDUFA13 subunit family.</text>
</comment>
<dbReference type="Proteomes" id="UP000683000">
    <property type="component" value="Unassembled WGS sequence"/>
</dbReference>
<dbReference type="AlphaFoldDB" id="A0A8I2YWH0"/>
<keyword evidence="10 11" id="KW-0472">Membrane</keyword>
<keyword evidence="3 11" id="KW-0813">Transport</keyword>
<evidence type="ECO:0000256" key="3">
    <source>
        <dbReference type="ARBA" id="ARBA00022448"/>
    </source>
</evidence>
<evidence type="ECO:0000313" key="12">
    <source>
        <dbReference type="EMBL" id="KAG6378617.1"/>
    </source>
</evidence>
<evidence type="ECO:0000256" key="7">
    <source>
        <dbReference type="ARBA" id="ARBA00022982"/>
    </source>
</evidence>
<keyword evidence="13" id="KW-1185">Reference proteome</keyword>
<protein>
    <recommendedName>
        <fullName evidence="11">NADH dehydrogenase [ubiquinone] 1 alpha subcomplex subunit 13</fullName>
    </recommendedName>
</protein>
<keyword evidence="7 11" id="KW-0249">Electron transport</keyword>
<dbReference type="InterPro" id="IPR009346">
    <property type="entry name" value="GRIM-19"/>
</dbReference>
<dbReference type="PANTHER" id="PTHR12966">
    <property type="entry name" value="NADH DEHYDROGENASE UBIQUINONE 1 ALPHA SUBCOMPLEX SUBUNIT 13"/>
    <property type="match status" value="1"/>
</dbReference>
<evidence type="ECO:0000256" key="8">
    <source>
        <dbReference type="ARBA" id="ARBA00022989"/>
    </source>
</evidence>
<comment type="function">
    <text evidence="11">Complex I functions in the transfer of electrons from NADH to the respiratory chain. Accessory subunit of the mitochondrial membrane respiratory chain NADH dehydrogenase (Complex I), that is believed not to be involved in catalysis.</text>
</comment>
<evidence type="ECO:0000256" key="2">
    <source>
        <dbReference type="ARBA" id="ARBA00007312"/>
    </source>
</evidence>
<reference evidence="12" key="1">
    <citation type="submission" date="2021-03" db="EMBL/GenBank/DDBJ databases">
        <title>Evolutionary innovations through gain and loss of genes in the ectomycorrhizal Boletales.</title>
        <authorList>
            <person name="Wu G."/>
            <person name="Miyauchi S."/>
            <person name="Morin E."/>
            <person name="Yang Z.-L."/>
            <person name="Xu J."/>
            <person name="Martin F.M."/>
        </authorList>
    </citation>
    <scope>NUCLEOTIDE SEQUENCE</scope>
    <source>
        <strain evidence="12">BR01</strain>
    </source>
</reference>
<keyword evidence="5 11" id="KW-0812">Transmembrane</keyword>